<dbReference type="InterPro" id="IPR023299">
    <property type="entry name" value="ATPase_P-typ_cyto_dom_N"/>
</dbReference>
<dbReference type="PRINTS" id="PR00119">
    <property type="entry name" value="CATATPASE"/>
</dbReference>
<dbReference type="Pfam" id="PF13246">
    <property type="entry name" value="Cation_ATPase"/>
    <property type="match status" value="1"/>
</dbReference>
<dbReference type="Gene3D" id="3.40.50.1000">
    <property type="entry name" value="HAD superfamily/HAD-like"/>
    <property type="match status" value="1"/>
</dbReference>
<dbReference type="InterPro" id="IPR059000">
    <property type="entry name" value="ATPase_P-type_domA"/>
</dbReference>
<keyword evidence="3" id="KW-1003">Cell membrane</keyword>
<evidence type="ECO:0000256" key="1">
    <source>
        <dbReference type="ARBA" id="ARBA00004651"/>
    </source>
</evidence>
<evidence type="ECO:0000256" key="3">
    <source>
        <dbReference type="ARBA" id="ARBA00022475"/>
    </source>
</evidence>
<evidence type="ECO:0000256" key="6">
    <source>
        <dbReference type="ARBA" id="ARBA00022741"/>
    </source>
</evidence>
<feature type="transmembrane region" description="Helical" evidence="12">
    <location>
        <begin position="60"/>
        <end position="83"/>
    </location>
</feature>
<dbReference type="NCBIfam" id="TIGR01494">
    <property type="entry name" value="ATPase_P-type"/>
    <property type="match status" value="2"/>
</dbReference>
<evidence type="ECO:0000259" key="13">
    <source>
        <dbReference type="SMART" id="SM00831"/>
    </source>
</evidence>
<dbReference type="SUPFAM" id="SSF56784">
    <property type="entry name" value="HAD-like"/>
    <property type="match status" value="1"/>
</dbReference>
<keyword evidence="8" id="KW-0460">Magnesium</keyword>
<dbReference type="EMBL" id="PCWN01000007">
    <property type="protein sequence ID" value="PIR04050.1"/>
    <property type="molecule type" value="Genomic_DNA"/>
</dbReference>
<proteinExistence type="inferred from homology"/>
<feature type="transmembrane region" description="Helical" evidence="12">
    <location>
        <begin position="820"/>
        <end position="840"/>
    </location>
</feature>
<dbReference type="SFLD" id="SFLDS00003">
    <property type="entry name" value="Haloacid_Dehalogenase"/>
    <property type="match status" value="1"/>
</dbReference>
<dbReference type="SMART" id="SM00831">
    <property type="entry name" value="Cation_ATPase_N"/>
    <property type="match status" value="1"/>
</dbReference>
<dbReference type="SUPFAM" id="SSF81660">
    <property type="entry name" value="Metal cation-transporting ATPase, ATP-binding domain N"/>
    <property type="match status" value="1"/>
</dbReference>
<dbReference type="GO" id="GO:0016887">
    <property type="term" value="F:ATP hydrolysis activity"/>
    <property type="evidence" value="ECO:0007669"/>
    <property type="project" value="InterPro"/>
</dbReference>
<evidence type="ECO:0000256" key="8">
    <source>
        <dbReference type="ARBA" id="ARBA00022842"/>
    </source>
</evidence>
<dbReference type="InterPro" id="IPR044492">
    <property type="entry name" value="P_typ_ATPase_HD_dom"/>
</dbReference>
<evidence type="ECO:0000313" key="14">
    <source>
        <dbReference type="EMBL" id="PIR04050.1"/>
    </source>
</evidence>
<dbReference type="Gene3D" id="1.20.1110.10">
    <property type="entry name" value="Calcium-transporting ATPase, transmembrane domain"/>
    <property type="match status" value="1"/>
</dbReference>
<feature type="transmembrane region" description="Helical" evidence="12">
    <location>
        <begin position="253"/>
        <end position="272"/>
    </location>
</feature>
<dbReference type="InterPro" id="IPR036412">
    <property type="entry name" value="HAD-like_sf"/>
</dbReference>
<sequence length="885" mass="97512">MRNKKSSFMDFYRQDVDQVQAAFKTSLNLGLTSQMVQSQKETFGPNAFQSKQKRFPLLRLLLSQCKSPLILILVVAGGVSLFIQEWADSIIIFATVTLNVSIGFVQEYKANESLKKLQSMVKLSVVAMRDGVKKNISSEEIVPGDIIFLSSGDKVPADGRIVQAKALQVNESVLTGESEAVDKHAETLQQECALADQYNMVFRGTVVSMGEAVVIVTAIGHETELGKIARLVQTTEDQDTPLQKQLAGLSKTIGIVVVLIALCIISLGFLLPGEKYSLFLLFETAIAIAVAAIPEGLAISLTIILAIGMQRILKRKALVRRLVAAETLGSVSVICTDKTGTLTQAKMRVAFFVNSKKEKIQENQIFLQAAVLSSNASLENPQADEQDWKFVGSSTEVALLHACYRSGLDAQEVRKQHERLDEIPFSSQEKYMVTLVCGERKKEKMAFLKGAPEKVLPLCSGFLDAEKSVKLTPEKREAILQIATQYAEKGYRTLALARKKTSIVKLSPADVNEFEYIGIAVIEDPLRTDVKETLVLARKAGIRVIMITGDHARTAAHIAMQLGIPHSQKNVCDGPMLETMSDEQLQANVNDIYVFARVEPKHKVRIVQALQRNGEVVAMTGDGVNDAPALKGADIGVAVGSGTDVAKETADIVLLNDSFSTIVAAITEGRRIYQNLKKVVLYLLCGSFTEVIIIIGSIFSGLPLALLPAQILWTNIIQETFPTIALAFDKGDQENMLEPPRKKNDPIFDREMKAMITSVTLLSAGLLLLLFAYLVRNGSDLQYARTMVFSGLGVAVFFFIFSIRSMRHFVWEIPHFDNKYLNAALLMSLVLLLTAVYVPSLQNLLRITALSARDWGILCIIGALNLIVIEITKMFYLKQKRNIYS</sequence>
<keyword evidence="4" id="KW-0597">Phosphoprotein</keyword>
<evidence type="ECO:0000256" key="9">
    <source>
        <dbReference type="ARBA" id="ARBA00022967"/>
    </source>
</evidence>
<feature type="transmembrane region" description="Helical" evidence="12">
    <location>
        <begin position="781"/>
        <end position="800"/>
    </location>
</feature>
<dbReference type="SFLD" id="SFLDF00027">
    <property type="entry name" value="p-type_atpase"/>
    <property type="match status" value="1"/>
</dbReference>
<dbReference type="GO" id="GO:0005524">
    <property type="term" value="F:ATP binding"/>
    <property type="evidence" value="ECO:0007669"/>
    <property type="project" value="UniProtKB-KW"/>
</dbReference>
<evidence type="ECO:0000256" key="12">
    <source>
        <dbReference type="SAM" id="Phobius"/>
    </source>
</evidence>
<evidence type="ECO:0000256" key="11">
    <source>
        <dbReference type="ARBA" id="ARBA00023136"/>
    </source>
</evidence>
<comment type="caution">
    <text evidence="14">The sequence shown here is derived from an EMBL/GenBank/DDBJ whole genome shotgun (WGS) entry which is preliminary data.</text>
</comment>
<dbReference type="InterPro" id="IPR006068">
    <property type="entry name" value="ATPase_P-typ_cation-transptr_C"/>
</dbReference>
<dbReference type="SUPFAM" id="SSF81653">
    <property type="entry name" value="Calcium ATPase, transduction domain A"/>
    <property type="match status" value="1"/>
</dbReference>
<comment type="similarity">
    <text evidence="2">Belongs to the cation transport ATPase (P-type) (TC 3.A.3) family. Type IIA subfamily.</text>
</comment>
<keyword evidence="6" id="KW-0547">Nucleotide-binding</keyword>
<keyword evidence="5 12" id="KW-0812">Transmembrane</keyword>
<feature type="transmembrane region" description="Helical" evidence="12">
    <location>
        <begin position="752"/>
        <end position="775"/>
    </location>
</feature>
<dbReference type="PROSITE" id="PS00154">
    <property type="entry name" value="ATPASE_E1_E2"/>
    <property type="match status" value="1"/>
</dbReference>
<dbReference type="InterPro" id="IPR008250">
    <property type="entry name" value="ATPase_P-typ_transduc_dom_A_sf"/>
</dbReference>
<protein>
    <recommendedName>
        <fullName evidence="13">Cation-transporting P-type ATPase N-terminal domain-containing protein</fullName>
    </recommendedName>
</protein>
<dbReference type="PRINTS" id="PR00120">
    <property type="entry name" value="HATPASE"/>
</dbReference>
<accession>A0A2H0N568</accession>
<evidence type="ECO:0000256" key="2">
    <source>
        <dbReference type="ARBA" id="ARBA00005675"/>
    </source>
</evidence>
<dbReference type="Pfam" id="PF00122">
    <property type="entry name" value="E1-E2_ATPase"/>
    <property type="match status" value="1"/>
</dbReference>
<evidence type="ECO:0000256" key="7">
    <source>
        <dbReference type="ARBA" id="ARBA00022840"/>
    </source>
</evidence>
<keyword evidence="11 12" id="KW-0472">Membrane</keyword>
<dbReference type="AlphaFoldDB" id="A0A2H0N568"/>
<dbReference type="InterPro" id="IPR004014">
    <property type="entry name" value="ATPase_P-typ_cation-transptr_N"/>
</dbReference>
<feature type="transmembrane region" description="Helical" evidence="12">
    <location>
        <begin position="89"/>
        <end position="108"/>
    </location>
</feature>
<feature type="transmembrane region" description="Helical" evidence="12">
    <location>
        <begin position="855"/>
        <end position="876"/>
    </location>
</feature>
<dbReference type="InterPro" id="IPR023214">
    <property type="entry name" value="HAD_sf"/>
</dbReference>
<keyword evidence="7" id="KW-0067">ATP-binding</keyword>
<name>A0A2H0N568_9BACT</name>
<gene>
    <name evidence="14" type="ORF">COV59_02595</name>
</gene>
<dbReference type="InterPro" id="IPR001757">
    <property type="entry name" value="P_typ_ATPase"/>
</dbReference>
<dbReference type="Gene3D" id="2.70.150.10">
    <property type="entry name" value="Calcium-transporting ATPase, cytoplasmic transduction domain A"/>
    <property type="match status" value="1"/>
</dbReference>
<dbReference type="SUPFAM" id="SSF81665">
    <property type="entry name" value="Calcium ATPase, transmembrane domain M"/>
    <property type="match status" value="1"/>
</dbReference>
<evidence type="ECO:0000256" key="4">
    <source>
        <dbReference type="ARBA" id="ARBA00022553"/>
    </source>
</evidence>
<comment type="subcellular location">
    <subcellularLocation>
        <location evidence="1">Cell membrane</location>
        <topology evidence="1">Multi-pass membrane protein</topology>
    </subcellularLocation>
</comment>
<dbReference type="PANTHER" id="PTHR43294">
    <property type="entry name" value="SODIUM/POTASSIUM-TRANSPORTING ATPASE SUBUNIT ALPHA"/>
    <property type="match status" value="1"/>
</dbReference>
<keyword evidence="10 12" id="KW-1133">Transmembrane helix</keyword>
<reference evidence="14 15" key="1">
    <citation type="submission" date="2017-09" db="EMBL/GenBank/DDBJ databases">
        <title>Depth-based differentiation of microbial function through sediment-hosted aquifers and enrichment of novel symbionts in the deep terrestrial subsurface.</title>
        <authorList>
            <person name="Probst A.J."/>
            <person name="Ladd B."/>
            <person name="Jarett J.K."/>
            <person name="Geller-Mcgrath D.E."/>
            <person name="Sieber C.M."/>
            <person name="Emerson J.B."/>
            <person name="Anantharaman K."/>
            <person name="Thomas B.C."/>
            <person name="Malmstrom R."/>
            <person name="Stieglmeier M."/>
            <person name="Klingl A."/>
            <person name="Woyke T."/>
            <person name="Ryan C.M."/>
            <person name="Banfield J.F."/>
        </authorList>
    </citation>
    <scope>NUCLEOTIDE SEQUENCE [LARGE SCALE GENOMIC DNA]</scope>
    <source>
        <strain evidence="14">CG11_big_fil_rev_8_21_14_0_20_39_34</strain>
    </source>
</reference>
<dbReference type="SFLD" id="SFLDG00002">
    <property type="entry name" value="C1.7:_P-type_atpase_like"/>
    <property type="match status" value="1"/>
</dbReference>
<dbReference type="FunFam" id="2.70.150.10:FF:000160">
    <property type="entry name" value="Sarcoplasmic/endoplasmic reticulum calcium ATPase 1"/>
    <property type="match status" value="1"/>
</dbReference>
<dbReference type="GO" id="GO:0005886">
    <property type="term" value="C:plasma membrane"/>
    <property type="evidence" value="ECO:0007669"/>
    <property type="project" value="UniProtKB-SubCell"/>
</dbReference>
<organism evidence="14 15">
    <name type="scientific">Candidatus Magasanikbacteria bacterium CG11_big_fil_rev_8_21_14_0_20_39_34</name>
    <dbReference type="NCBI Taxonomy" id="1974653"/>
    <lineage>
        <taxon>Bacteria</taxon>
        <taxon>Candidatus Magasanikiibacteriota</taxon>
    </lineage>
</organism>
<dbReference type="InterPro" id="IPR050510">
    <property type="entry name" value="Cation_transp_ATPase_P-type"/>
</dbReference>
<feature type="transmembrane region" description="Helical" evidence="12">
    <location>
        <begin position="278"/>
        <end position="307"/>
    </location>
</feature>
<evidence type="ECO:0000313" key="15">
    <source>
        <dbReference type="Proteomes" id="UP000229600"/>
    </source>
</evidence>
<feature type="transmembrane region" description="Helical" evidence="12">
    <location>
        <begin position="679"/>
        <end position="699"/>
    </location>
</feature>
<evidence type="ECO:0000256" key="10">
    <source>
        <dbReference type="ARBA" id="ARBA00022989"/>
    </source>
</evidence>
<dbReference type="PANTHER" id="PTHR43294:SF21">
    <property type="entry name" value="CATION TRANSPORTING ATPASE"/>
    <property type="match status" value="1"/>
</dbReference>
<dbReference type="InterPro" id="IPR023298">
    <property type="entry name" value="ATPase_P-typ_TM_dom_sf"/>
</dbReference>
<dbReference type="Pfam" id="PF00689">
    <property type="entry name" value="Cation_ATPase_C"/>
    <property type="match status" value="1"/>
</dbReference>
<dbReference type="Pfam" id="PF08282">
    <property type="entry name" value="Hydrolase_3"/>
    <property type="match status" value="1"/>
</dbReference>
<dbReference type="Proteomes" id="UP000229600">
    <property type="component" value="Unassembled WGS sequence"/>
</dbReference>
<feature type="domain" description="Cation-transporting P-type ATPase N-terminal" evidence="13">
    <location>
        <begin position="10"/>
        <end position="85"/>
    </location>
</feature>
<dbReference type="Gene3D" id="3.40.1110.10">
    <property type="entry name" value="Calcium-transporting ATPase, cytoplasmic domain N"/>
    <property type="match status" value="1"/>
</dbReference>
<keyword evidence="9" id="KW-1278">Translocase</keyword>
<dbReference type="Pfam" id="PF00690">
    <property type="entry name" value="Cation_ATPase_N"/>
    <property type="match status" value="1"/>
</dbReference>
<dbReference type="InterPro" id="IPR018303">
    <property type="entry name" value="ATPase_P-typ_P_site"/>
</dbReference>
<evidence type="ECO:0000256" key="5">
    <source>
        <dbReference type="ARBA" id="ARBA00022692"/>
    </source>
</evidence>